<reference evidence="6 7" key="1">
    <citation type="submission" date="2017-01" db="EMBL/GenBank/DDBJ databases">
        <authorList>
            <person name="Mah S.A."/>
            <person name="Swanson W.J."/>
            <person name="Moy G.W."/>
            <person name="Vacquier V.D."/>
        </authorList>
    </citation>
    <scope>NUCLEOTIDE SEQUENCE [LARGE SCALE GENOMIC DNA]</scope>
    <source>
        <strain evidence="6 7">GSMNP</strain>
    </source>
</reference>
<accession>A0A1R1XNZ3</accession>
<sequence length="363" mass="40490">MWKFLGFDEGKEQVFREPQEILADASAKLESNDYEAALKFFDELCSLPVQSALPFLSRATCHLQLKNFEKAIVDCKQVLQFLNTDIDPKIAEGCTTLHSAALLRMSSAHKELGQMEEAKSALIRKDAIEAKKGMKSSKNGGKNENDSDDFLMQNTGDSKKAEALRLEGNELYRKAKYKEALEKYRMGLGIDIYSEKLHSNSCLCLIQLGDLDMAQKHALQVTSLNDKWAKGPYLLGKIAMIRENYSEAESQFNKSLLLDENNNTAKNALAELNMKKKSSAESNSSNLRNRKSQKNSNSKSTENKGSLKQSSITGNSSILQSIDQHNDESYFGISKTDIKNGTLEIFASLIGIGLTWLATKNFK</sequence>
<gene>
    <name evidence="5" type="ORF">AYI70_g10519</name>
    <name evidence="6" type="ORF">AYI70_g6667</name>
</gene>
<protein>
    <submittedName>
        <fullName evidence="6">Hsp70-Hsp90 organizing protein 1</fullName>
    </submittedName>
</protein>
<feature type="region of interest" description="Disordered" evidence="4">
    <location>
        <begin position="273"/>
        <end position="312"/>
    </location>
</feature>
<organism evidence="6 7">
    <name type="scientific">Smittium culicis</name>
    <dbReference type="NCBI Taxonomy" id="133412"/>
    <lineage>
        <taxon>Eukaryota</taxon>
        <taxon>Fungi</taxon>
        <taxon>Fungi incertae sedis</taxon>
        <taxon>Zoopagomycota</taxon>
        <taxon>Kickxellomycotina</taxon>
        <taxon>Harpellomycetes</taxon>
        <taxon>Harpellales</taxon>
        <taxon>Legeriomycetaceae</taxon>
        <taxon>Smittium</taxon>
    </lineage>
</organism>
<comment type="caution">
    <text evidence="6">The sequence shown here is derived from an EMBL/GenBank/DDBJ whole genome shotgun (WGS) entry which is preliminary data.</text>
</comment>
<dbReference type="EMBL" id="LSSN01002368">
    <property type="protein sequence ID" value="OMJ16342.1"/>
    <property type="molecule type" value="Genomic_DNA"/>
</dbReference>
<dbReference type="SMART" id="SM00028">
    <property type="entry name" value="TPR"/>
    <property type="match status" value="4"/>
</dbReference>
<dbReference type="GO" id="GO:0060090">
    <property type="term" value="F:molecular adaptor activity"/>
    <property type="evidence" value="ECO:0007669"/>
    <property type="project" value="TreeGrafter"/>
</dbReference>
<dbReference type="AlphaFoldDB" id="A0A1R1XNZ3"/>
<dbReference type="PANTHER" id="PTHR45831:SF2">
    <property type="entry name" value="LD24721P"/>
    <property type="match status" value="1"/>
</dbReference>
<evidence type="ECO:0000313" key="7">
    <source>
        <dbReference type="Proteomes" id="UP000187283"/>
    </source>
</evidence>
<name>A0A1R1XNZ3_9FUNG</name>
<dbReference type="PANTHER" id="PTHR45831">
    <property type="entry name" value="LD24721P"/>
    <property type="match status" value="1"/>
</dbReference>
<evidence type="ECO:0000256" key="4">
    <source>
        <dbReference type="SAM" id="MobiDB-lite"/>
    </source>
</evidence>
<evidence type="ECO:0000313" key="5">
    <source>
        <dbReference type="EMBL" id="OMJ10126.1"/>
    </source>
</evidence>
<dbReference type="GO" id="GO:0072380">
    <property type="term" value="C:TRC complex"/>
    <property type="evidence" value="ECO:0007669"/>
    <property type="project" value="TreeGrafter"/>
</dbReference>
<evidence type="ECO:0000313" key="6">
    <source>
        <dbReference type="EMBL" id="OMJ16342.1"/>
    </source>
</evidence>
<proteinExistence type="predicted"/>
<dbReference type="PROSITE" id="PS50005">
    <property type="entry name" value="TPR"/>
    <property type="match status" value="1"/>
</dbReference>
<feature type="region of interest" description="Disordered" evidence="4">
    <location>
        <begin position="132"/>
        <end position="154"/>
    </location>
</feature>
<dbReference type="InterPro" id="IPR019734">
    <property type="entry name" value="TPR_rpt"/>
</dbReference>
<keyword evidence="2 3" id="KW-0802">TPR repeat</keyword>
<evidence type="ECO:0000256" key="1">
    <source>
        <dbReference type="ARBA" id="ARBA00022737"/>
    </source>
</evidence>
<dbReference type="EMBL" id="LSSN01005156">
    <property type="protein sequence ID" value="OMJ10126.1"/>
    <property type="molecule type" value="Genomic_DNA"/>
</dbReference>
<dbReference type="InterPro" id="IPR011990">
    <property type="entry name" value="TPR-like_helical_dom_sf"/>
</dbReference>
<dbReference type="GO" id="GO:0016020">
    <property type="term" value="C:membrane"/>
    <property type="evidence" value="ECO:0007669"/>
    <property type="project" value="TreeGrafter"/>
</dbReference>
<dbReference type="GO" id="GO:0006620">
    <property type="term" value="P:post-translational protein targeting to endoplasmic reticulum membrane"/>
    <property type="evidence" value="ECO:0007669"/>
    <property type="project" value="TreeGrafter"/>
</dbReference>
<feature type="repeat" description="TPR" evidence="3">
    <location>
        <begin position="229"/>
        <end position="262"/>
    </location>
</feature>
<keyword evidence="7" id="KW-1185">Reference proteome</keyword>
<dbReference type="InterPro" id="IPR047150">
    <property type="entry name" value="SGT"/>
</dbReference>
<dbReference type="SUPFAM" id="SSF48452">
    <property type="entry name" value="TPR-like"/>
    <property type="match status" value="2"/>
</dbReference>
<dbReference type="OrthoDB" id="2423701at2759"/>
<dbReference type="Gene3D" id="1.25.40.10">
    <property type="entry name" value="Tetratricopeptide repeat domain"/>
    <property type="match status" value="2"/>
</dbReference>
<evidence type="ECO:0000256" key="2">
    <source>
        <dbReference type="ARBA" id="ARBA00022803"/>
    </source>
</evidence>
<evidence type="ECO:0000256" key="3">
    <source>
        <dbReference type="PROSITE-ProRule" id="PRU00339"/>
    </source>
</evidence>
<dbReference type="STRING" id="133412.A0A1R1XNZ3"/>
<feature type="compositionally biased region" description="Low complexity" evidence="4">
    <location>
        <begin position="294"/>
        <end position="306"/>
    </location>
</feature>
<dbReference type="Proteomes" id="UP000187283">
    <property type="component" value="Unassembled WGS sequence"/>
</dbReference>
<keyword evidence="1" id="KW-0677">Repeat</keyword>